<organism evidence="1 2">
    <name type="scientific">Phaeobacter gallaeciensis</name>
    <dbReference type="NCBI Taxonomy" id="60890"/>
    <lineage>
        <taxon>Bacteria</taxon>
        <taxon>Pseudomonadati</taxon>
        <taxon>Pseudomonadota</taxon>
        <taxon>Alphaproteobacteria</taxon>
        <taxon>Rhodobacterales</taxon>
        <taxon>Roseobacteraceae</taxon>
        <taxon>Phaeobacter</taxon>
    </lineage>
</organism>
<evidence type="ECO:0000313" key="2">
    <source>
        <dbReference type="Proteomes" id="UP000217545"/>
    </source>
</evidence>
<dbReference type="Proteomes" id="UP000217545">
    <property type="component" value="Chromosome"/>
</dbReference>
<gene>
    <name evidence="1" type="ORF">PhaeoP63_00433</name>
</gene>
<dbReference type="AlphaFoldDB" id="A0AAC9Z6M0"/>
<dbReference type="EMBL" id="CP010784">
    <property type="protein sequence ID" value="ATF04542.1"/>
    <property type="molecule type" value="Genomic_DNA"/>
</dbReference>
<sequence length="87" mass="9677">MPLTPNERAWLRFLREVSNSAHLASGAAPAASLRASIWMSWTYAGTTVRNGSIVALRRVPNTSAATSDRVVMGFTWADIRQLQRRFT</sequence>
<evidence type="ECO:0000313" key="1">
    <source>
        <dbReference type="EMBL" id="ATF04542.1"/>
    </source>
</evidence>
<protein>
    <submittedName>
        <fullName evidence="1">Uncharacterized protein</fullName>
    </submittedName>
</protein>
<proteinExistence type="predicted"/>
<accession>A0AAC9Z6M0</accession>
<name>A0AAC9Z6M0_9RHOB</name>
<reference evidence="1 2" key="1">
    <citation type="journal article" date="2017" name="Front. Microbiol.">
        <title>Phaeobacter piscinae sp. nov., a species of the Roseobacter group and potential aquaculture probiont.</title>
        <authorList>
            <person name="Sonnenschein E.C."/>
            <person name="Phippen C.B.W."/>
            <person name="Nielsen K.F."/>
            <person name="Mateiu R.V."/>
            <person name="Melchiorsen J."/>
            <person name="Gram L."/>
            <person name="Overmann J."/>
            <person name="Freese H.M."/>
        </authorList>
    </citation>
    <scope>NUCLEOTIDE SEQUENCE [LARGE SCALE GENOMIC DNA]</scope>
    <source>
        <strain evidence="1 2">P63</strain>
    </source>
</reference>